<dbReference type="InterPro" id="IPR048537">
    <property type="entry name" value="RRN6_HB"/>
</dbReference>
<reference evidence="6" key="1">
    <citation type="journal article" date="2011" name="PLoS Genet.">
        <title>Genomic analysis of the necrotrophic fungal pathogens Sclerotinia sclerotiorum and Botrytis cinerea.</title>
        <authorList>
            <person name="Amselem J."/>
            <person name="Cuomo C.A."/>
            <person name="van Kan J.A."/>
            <person name="Viaud M."/>
            <person name="Benito E.P."/>
            <person name="Couloux A."/>
            <person name="Coutinho P.M."/>
            <person name="de Vries R.P."/>
            <person name="Dyer P.S."/>
            <person name="Fillinger S."/>
            <person name="Fournier E."/>
            <person name="Gout L."/>
            <person name="Hahn M."/>
            <person name="Kohn L."/>
            <person name="Lapalu N."/>
            <person name="Plummer K.M."/>
            <person name="Pradier J.M."/>
            <person name="Quevillon E."/>
            <person name="Sharon A."/>
            <person name="Simon A."/>
            <person name="ten Have A."/>
            <person name="Tudzynski B."/>
            <person name="Tudzynski P."/>
            <person name="Wincker P."/>
            <person name="Andrew M."/>
            <person name="Anthouard V."/>
            <person name="Beever R.E."/>
            <person name="Beffa R."/>
            <person name="Benoit I."/>
            <person name="Bouzid O."/>
            <person name="Brault B."/>
            <person name="Chen Z."/>
            <person name="Choquer M."/>
            <person name="Collemare J."/>
            <person name="Cotton P."/>
            <person name="Danchin E.G."/>
            <person name="Da Silva C."/>
            <person name="Gautier A."/>
            <person name="Giraud C."/>
            <person name="Giraud T."/>
            <person name="Gonzalez C."/>
            <person name="Grossetete S."/>
            <person name="Guldener U."/>
            <person name="Henrissat B."/>
            <person name="Howlett B.J."/>
            <person name="Kodira C."/>
            <person name="Kretschmer M."/>
            <person name="Lappartient A."/>
            <person name="Leroch M."/>
            <person name="Levis C."/>
            <person name="Mauceli E."/>
            <person name="Neuveglise C."/>
            <person name="Oeser B."/>
            <person name="Pearson M."/>
            <person name="Poulain J."/>
            <person name="Poussereau N."/>
            <person name="Quesneville H."/>
            <person name="Rascle C."/>
            <person name="Schumacher J."/>
            <person name="Segurens B."/>
            <person name="Sexton A."/>
            <person name="Silva E."/>
            <person name="Sirven C."/>
            <person name="Soanes D.M."/>
            <person name="Talbot N.J."/>
            <person name="Templeton M."/>
            <person name="Yandava C."/>
            <person name="Yarden O."/>
            <person name="Zeng Q."/>
            <person name="Rollins J.A."/>
            <person name="Lebrun M.H."/>
            <person name="Dickman M."/>
        </authorList>
    </citation>
    <scope>NUCLEOTIDE SEQUENCE [LARGE SCALE GENOMIC DNA]</scope>
    <source>
        <strain evidence="6">T4</strain>
    </source>
</reference>
<dbReference type="GO" id="GO:0001179">
    <property type="term" value="F:RNA polymerase I general transcription initiation factor binding"/>
    <property type="evidence" value="ECO:0007669"/>
    <property type="project" value="TreeGrafter"/>
</dbReference>
<feature type="compositionally biased region" description="Polar residues" evidence="1">
    <location>
        <begin position="956"/>
        <end position="975"/>
    </location>
</feature>
<protein>
    <recommendedName>
        <fullName evidence="7">RNA polymerase I-specific transcription initiation factor RRN6-like protein</fullName>
    </recommendedName>
</protein>
<dbReference type="Pfam" id="PF20640">
    <property type="entry name" value="Rrn6_HB"/>
    <property type="match status" value="1"/>
</dbReference>
<dbReference type="Proteomes" id="UP000008177">
    <property type="component" value="Unplaced contigs"/>
</dbReference>
<evidence type="ECO:0000259" key="2">
    <source>
        <dbReference type="Pfam" id="PF10214"/>
    </source>
</evidence>
<feature type="domain" description="RRN6 K-rich C-terminal" evidence="3">
    <location>
        <begin position="879"/>
        <end position="1002"/>
    </location>
</feature>
<gene>
    <name evidence="5" type="ORF">BofuT4_P058560.1</name>
</gene>
<dbReference type="InterPro" id="IPR019350">
    <property type="entry name" value="RNA_pol_I-sp_TIF_RRN6-like"/>
</dbReference>
<dbReference type="GO" id="GO:0042790">
    <property type="term" value="P:nucleolar large rRNA transcription by RNA polymerase I"/>
    <property type="evidence" value="ECO:0007669"/>
    <property type="project" value="TreeGrafter"/>
</dbReference>
<dbReference type="GO" id="GO:0001163">
    <property type="term" value="F:RNA polymerase I transcription regulatory region sequence-specific DNA binding"/>
    <property type="evidence" value="ECO:0007669"/>
    <property type="project" value="TreeGrafter"/>
</dbReference>
<dbReference type="Pfam" id="PF20639">
    <property type="entry name" value="Rrn6_K-rich"/>
    <property type="match status" value="1"/>
</dbReference>
<evidence type="ECO:0000259" key="4">
    <source>
        <dbReference type="Pfam" id="PF20640"/>
    </source>
</evidence>
<dbReference type="PANTHER" id="PTHR28221:SF2">
    <property type="entry name" value="RNA POLYMERASE I-SPECIFIC TRANSCRIPTION INITIATION FACTOR RRN6"/>
    <property type="match status" value="1"/>
</dbReference>
<dbReference type="InterPro" id="IPR048536">
    <property type="entry name" value="Rrn6_K-rich"/>
</dbReference>
<organism evidence="5 6">
    <name type="scientific">Botryotinia fuckeliana (strain T4)</name>
    <name type="common">Noble rot fungus</name>
    <name type="synonym">Botrytis cinerea</name>
    <dbReference type="NCBI Taxonomy" id="999810"/>
    <lineage>
        <taxon>Eukaryota</taxon>
        <taxon>Fungi</taxon>
        <taxon>Dikarya</taxon>
        <taxon>Ascomycota</taxon>
        <taxon>Pezizomycotina</taxon>
        <taxon>Leotiomycetes</taxon>
        <taxon>Helotiales</taxon>
        <taxon>Sclerotiniaceae</taxon>
        <taxon>Botrytis</taxon>
    </lineage>
</organism>
<dbReference type="PANTHER" id="PTHR28221">
    <property type="entry name" value="RNA POLYMERASE I-SPECIFIC TRANSCRIPTION INITIATION FACTOR RRN6"/>
    <property type="match status" value="1"/>
</dbReference>
<evidence type="ECO:0000259" key="3">
    <source>
        <dbReference type="Pfam" id="PF20639"/>
    </source>
</evidence>
<dbReference type="InterPro" id="IPR048535">
    <property type="entry name" value="RRN6_beta-prop"/>
</dbReference>
<dbReference type="GO" id="GO:0070860">
    <property type="term" value="C:RNA polymerase I core factor complex"/>
    <property type="evidence" value="ECO:0007669"/>
    <property type="project" value="TreeGrafter"/>
</dbReference>
<dbReference type="STRING" id="999810.G2XUV6"/>
<name>G2XUV6_BOTF4</name>
<dbReference type="Pfam" id="PF10214">
    <property type="entry name" value="Rrn6_beta-prop"/>
    <property type="match status" value="1"/>
</dbReference>
<feature type="domain" description="RRN6 beta-propeller" evidence="2">
    <location>
        <begin position="121"/>
        <end position="478"/>
    </location>
</feature>
<proteinExistence type="predicted"/>
<dbReference type="HOGENOM" id="CLU_005807_1_0_1"/>
<accession>G2XUV6</accession>
<evidence type="ECO:0000256" key="1">
    <source>
        <dbReference type="SAM" id="MobiDB-lite"/>
    </source>
</evidence>
<dbReference type="OrthoDB" id="4090074at2759"/>
<dbReference type="EMBL" id="FQ790270">
    <property type="protein sequence ID" value="CCD44276.1"/>
    <property type="molecule type" value="Genomic_DNA"/>
</dbReference>
<feature type="domain" description="RRN6 helical bundle" evidence="4">
    <location>
        <begin position="578"/>
        <end position="782"/>
    </location>
</feature>
<sequence length="1002" mass="111420">MTDHRATDLVHGHFGEFSYDINEEQWSFSQDVNRGRFGSLLQLNAYSLMCAVHRFQQLLSSTQCIPPSIRDIPGNGKVGSKIARAQQKWLAKKRPETFPGGSLATHLSKDASDATLNRSKASTLMAIGGAADINHTSGSKIAFIVAIPCGEAGHILKLVKPRPEKLGWESHNGVRLSYMSAANTDQGHWFGAGGTILQIASADDGNELSAWFAVRQAAMTTIFRPVFRKFPKPFTAPAGHIAAYPPSCLDPNPVATLTCQQSGSEEHVDVSFNPWYARQFAVVDRAGKWSSWDIEGRQKKRSAFEIMPGKKGYIYDDFGEDPAIPTYKLPGNVGDWHRVLWAGSVSTMIVANRKHLAVFDTKSKPTRLPSYLFNTSLLKDWILDIKRSTVDLSHLFVLTTTRIFWLKVIPTGEDGLNRDSGIKVILSHRHYRTPTDETMKLTMSKDENGTDLTVFISSSENSCLNSYTFFMDGKNARTFEGGFRLSPGISEEKTLKAESISIRSVSYLIPRDSAEGMGLDFMETGVKFHQTWMLTPSLELVSSLWASEILNSQKKWSSRPILLAPMHKIADNTIRMTASRLADDFIVPDEEDEDALVDQMSSLTTQNGQFSSKINKASTDLLLRINMQPVFERIFNKPMSSDSNTDMETAFRDISIQMQNGKQMDSMSLKTCLELSNNASPSGDLDEAAKIVTEFLDFMNTFDEGEEESSSKFHISKLISCPGMTFSEDPSSDDKCPDLLQIYDQLINVWVTNLPRKTPGPVRLEKARSIRRIAMEIWLSSVGISLRNEQFEPRPPPVFEDETSMHMLKDIDELSRASSPPYFSSQAQSRAMENPQLSLPTPTPSVISAPAVVQDPTISRLRQYAVSIEPKIEFGAARASLLSQWPSVPGADPNKYSWEEVQRAALAEESGDDDYRSRRENARRKRRAERFLSRDRANAAASSSQAMAQPFGSQPVGYNTYSSQPVNELPMTQPSKGAFGSRIAAPATPGKKKSKKRRAAGF</sequence>
<dbReference type="InParanoid" id="G2XUV6"/>
<evidence type="ECO:0000313" key="6">
    <source>
        <dbReference type="Proteomes" id="UP000008177"/>
    </source>
</evidence>
<feature type="region of interest" description="Disordered" evidence="1">
    <location>
        <begin position="907"/>
        <end position="1002"/>
    </location>
</feature>
<evidence type="ECO:0000313" key="5">
    <source>
        <dbReference type="EMBL" id="CCD44276.1"/>
    </source>
</evidence>
<dbReference type="AlphaFoldDB" id="G2XUV6"/>
<evidence type="ECO:0008006" key="7">
    <source>
        <dbReference type="Google" id="ProtNLM"/>
    </source>
</evidence>
<feature type="compositionally biased region" description="Basic residues" evidence="1">
    <location>
        <begin position="990"/>
        <end position="1002"/>
    </location>
</feature>
<feature type="compositionally biased region" description="Low complexity" evidence="1">
    <location>
        <begin position="938"/>
        <end position="949"/>
    </location>
</feature>
<dbReference type="eggNOG" id="ENOG502RXX5">
    <property type="taxonomic scope" value="Eukaryota"/>
</dbReference>